<dbReference type="Proteomes" id="UP000195062">
    <property type="component" value="Unassembled WGS sequence"/>
</dbReference>
<comment type="caution">
    <text evidence="1">The sequence shown here is derived from an EMBL/GenBank/DDBJ whole genome shotgun (WGS) entry which is preliminary data.</text>
</comment>
<protein>
    <submittedName>
        <fullName evidence="1">Uncharacterized protein</fullName>
    </submittedName>
</protein>
<dbReference type="RefSeq" id="WP_011931457.1">
    <property type="nucleotide sequence ID" value="NZ_CP053860.1"/>
</dbReference>
<gene>
    <name evidence="1" type="ORF">CMMCAS07_07485</name>
</gene>
<dbReference type="EMBL" id="MDHH01000001">
    <property type="protein sequence ID" value="OUE04774.1"/>
    <property type="molecule type" value="Genomic_DNA"/>
</dbReference>
<sequence length="122" mass="13881">MDTDDDRRLFLEHLRQEDLPFADARFTISSVVLEGRADGQPAVRWDLPRGSVTRAIAVLGRSGRGIWRHASPRTTAFRLLSIHMEEWISVPDTDPDSDEERRYVLVDGRFDRVPPRSAPASP</sequence>
<proteinExistence type="predicted"/>
<dbReference type="AlphaFoldDB" id="A0A251XMQ6"/>
<evidence type="ECO:0000313" key="2">
    <source>
        <dbReference type="Proteomes" id="UP000195062"/>
    </source>
</evidence>
<organism evidence="1 2">
    <name type="scientific">Clavibacter michiganensis subsp. michiganensis</name>
    <dbReference type="NCBI Taxonomy" id="33013"/>
    <lineage>
        <taxon>Bacteria</taxon>
        <taxon>Bacillati</taxon>
        <taxon>Actinomycetota</taxon>
        <taxon>Actinomycetes</taxon>
        <taxon>Micrococcales</taxon>
        <taxon>Microbacteriaceae</taxon>
        <taxon>Clavibacter</taxon>
    </lineage>
</organism>
<keyword evidence="2" id="KW-1185">Reference proteome</keyword>
<accession>A0A251XMQ6</accession>
<reference evidence="1 2" key="1">
    <citation type="submission" date="2016-08" db="EMBL/GenBank/DDBJ databases">
        <title>Genome sequence of Clavibacter michiganensis subsp. michiganensis strain CASJ007.</title>
        <authorList>
            <person name="Thapa S.P."/>
            <person name="Coaker G."/>
        </authorList>
    </citation>
    <scope>NUCLEOTIDE SEQUENCE [LARGE SCALE GENOMIC DNA]</scope>
    <source>
        <strain evidence="1">CASJ007</strain>
    </source>
</reference>
<evidence type="ECO:0000313" key="1">
    <source>
        <dbReference type="EMBL" id="OUE04774.1"/>
    </source>
</evidence>
<name>A0A251XMQ6_CLAMM</name>